<protein>
    <submittedName>
        <fullName evidence="1">Cytochrome P450 9e2-like</fullName>
    </submittedName>
</protein>
<evidence type="ECO:0000313" key="2">
    <source>
        <dbReference type="Proteomes" id="UP001607303"/>
    </source>
</evidence>
<sequence length="64" mass="7647">MEKKLKRNELCIETCQRNTSPYKFDPGRFIVHHKKINYFGVYLLIGLEPRICIDNKFVLLETTM</sequence>
<accession>A0ABD2B617</accession>
<reference evidence="1 2" key="1">
    <citation type="journal article" date="2024" name="Ann. Entomol. Soc. Am.">
        <title>Genomic analyses of the southern and eastern yellowjacket wasps (Hymenoptera: Vespidae) reveal evolutionary signatures of social life.</title>
        <authorList>
            <person name="Catto M.A."/>
            <person name="Caine P.B."/>
            <person name="Orr S.E."/>
            <person name="Hunt B.G."/>
            <person name="Goodisman M.A.D."/>
        </authorList>
    </citation>
    <scope>NUCLEOTIDE SEQUENCE [LARGE SCALE GENOMIC DNA]</scope>
    <source>
        <strain evidence="1">232</strain>
        <tissue evidence="1">Head and thorax</tissue>
    </source>
</reference>
<proteinExistence type="predicted"/>
<dbReference type="AlphaFoldDB" id="A0ABD2B617"/>
<name>A0ABD2B617_VESMC</name>
<dbReference type="Proteomes" id="UP001607303">
    <property type="component" value="Unassembled WGS sequence"/>
</dbReference>
<comment type="caution">
    <text evidence="1">The sequence shown here is derived from an EMBL/GenBank/DDBJ whole genome shotgun (WGS) entry which is preliminary data.</text>
</comment>
<dbReference type="EMBL" id="JAYRBN010000100">
    <property type="protein sequence ID" value="KAL2728173.1"/>
    <property type="molecule type" value="Genomic_DNA"/>
</dbReference>
<organism evidence="1 2">
    <name type="scientific">Vespula maculifrons</name>
    <name type="common">Eastern yellow jacket</name>
    <name type="synonym">Wasp</name>
    <dbReference type="NCBI Taxonomy" id="7453"/>
    <lineage>
        <taxon>Eukaryota</taxon>
        <taxon>Metazoa</taxon>
        <taxon>Ecdysozoa</taxon>
        <taxon>Arthropoda</taxon>
        <taxon>Hexapoda</taxon>
        <taxon>Insecta</taxon>
        <taxon>Pterygota</taxon>
        <taxon>Neoptera</taxon>
        <taxon>Endopterygota</taxon>
        <taxon>Hymenoptera</taxon>
        <taxon>Apocrita</taxon>
        <taxon>Aculeata</taxon>
        <taxon>Vespoidea</taxon>
        <taxon>Vespidae</taxon>
        <taxon>Vespinae</taxon>
        <taxon>Vespula</taxon>
    </lineage>
</organism>
<keyword evidence="2" id="KW-1185">Reference proteome</keyword>
<evidence type="ECO:0000313" key="1">
    <source>
        <dbReference type="EMBL" id="KAL2728173.1"/>
    </source>
</evidence>
<gene>
    <name evidence="1" type="ORF">V1477_017449</name>
</gene>